<dbReference type="RefSeq" id="WP_008506785.1">
    <property type="nucleotide sequence ID" value="NZ_CM001403.1"/>
</dbReference>
<dbReference type="InterPro" id="IPR025665">
    <property type="entry name" value="Beta-barrel_OMP_2"/>
</dbReference>
<proteinExistence type="predicted"/>
<dbReference type="OrthoDB" id="947434at2"/>
<evidence type="ECO:0000259" key="2">
    <source>
        <dbReference type="Pfam" id="PF13568"/>
    </source>
</evidence>
<accession>H1XZL7</accession>
<evidence type="ECO:0000313" key="3">
    <source>
        <dbReference type="EMBL" id="EHQ26661.1"/>
    </source>
</evidence>
<organism evidence="3 4">
    <name type="scientific">Mucilaginibacter paludis DSM 18603</name>
    <dbReference type="NCBI Taxonomy" id="714943"/>
    <lineage>
        <taxon>Bacteria</taxon>
        <taxon>Pseudomonadati</taxon>
        <taxon>Bacteroidota</taxon>
        <taxon>Sphingobacteriia</taxon>
        <taxon>Sphingobacteriales</taxon>
        <taxon>Sphingobacteriaceae</taxon>
        <taxon>Mucilaginibacter</taxon>
    </lineage>
</organism>
<dbReference type="Proteomes" id="UP000002774">
    <property type="component" value="Chromosome"/>
</dbReference>
<dbReference type="Pfam" id="PF13568">
    <property type="entry name" value="OMP_b-brl_2"/>
    <property type="match status" value="1"/>
</dbReference>
<feature type="chain" id="PRO_5003558109" description="Outer membrane protein beta-barrel domain-containing protein" evidence="1">
    <location>
        <begin position="20"/>
        <end position="201"/>
    </location>
</feature>
<dbReference type="STRING" id="714943.Mucpa_2546"/>
<dbReference type="eggNOG" id="COG3637">
    <property type="taxonomic scope" value="Bacteria"/>
</dbReference>
<gene>
    <name evidence="3" type="ORF">Mucpa_2546</name>
</gene>
<reference evidence="3" key="1">
    <citation type="submission" date="2011-09" db="EMBL/GenBank/DDBJ databases">
        <title>The permanent draft genome of Mucilaginibacter paludis DSM 18603.</title>
        <authorList>
            <consortium name="US DOE Joint Genome Institute (JGI-PGF)"/>
            <person name="Lucas S."/>
            <person name="Han J."/>
            <person name="Lapidus A."/>
            <person name="Bruce D."/>
            <person name="Goodwin L."/>
            <person name="Pitluck S."/>
            <person name="Peters L."/>
            <person name="Kyrpides N."/>
            <person name="Mavromatis K."/>
            <person name="Ivanova N."/>
            <person name="Mikhailova N."/>
            <person name="Held B."/>
            <person name="Detter J.C."/>
            <person name="Tapia R."/>
            <person name="Han C."/>
            <person name="Land M."/>
            <person name="Hauser L."/>
            <person name="Markowitz V."/>
            <person name="Cheng J.-F."/>
            <person name="Hugenholtz P."/>
            <person name="Woyke T."/>
            <person name="Wu D."/>
            <person name="Tindall B."/>
            <person name="Brambilla E."/>
            <person name="Klenk H.-P."/>
            <person name="Eisen J.A."/>
        </authorList>
    </citation>
    <scope>NUCLEOTIDE SEQUENCE [LARGE SCALE GENOMIC DNA]</scope>
    <source>
        <strain evidence="3">DSM 18603</strain>
    </source>
</reference>
<dbReference type="HOGENOM" id="CLU_082049_4_2_10"/>
<sequence length="201" mass="21908">MKKIIFLVASLFIAGAVNAQVKLGIKGGLDVSNIIKTNDDNFSTSYKAGFNAGVTVEIPIVSPLSIAPEIVFAQKGYKAKTSIGDFTQTTNFIDIPILAKVKLAEGLNVVIGPQVSFLTSTTNTYTNGFSTTIQKQYNDDSDNFRKNLIAGVVGLSFDLSKSVDFHARYALDLQKNNENGTSQTPQYRNQVFQFGLGFKIY</sequence>
<keyword evidence="4" id="KW-1185">Reference proteome</keyword>
<feature type="signal peptide" evidence="1">
    <location>
        <begin position="1"/>
        <end position="19"/>
    </location>
</feature>
<evidence type="ECO:0000313" key="4">
    <source>
        <dbReference type="Proteomes" id="UP000002774"/>
    </source>
</evidence>
<name>H1XZL7_9SPHI</name>
<dbReference type="AlphaFoldDB" id="H1XZL7"/>
<dbReference type="EMBL" id="CM001403">
    <property type="protein sequence ID" value="EHQ26661.1"/>
    <property type="molecule type" value="Genomic_DNA"/>
</dbReference>
<feature type="domain" description="Outer membrane protein beta-barrel" evidence="2">
    <location>
        <begin position="20"/>
        <end position="171"/>
    </location>
</feature>
<evidence type="ECO:0000256" key="1">
    <source>
        <dbReference type="SAM" id="SignalP"/>
    </source>
</evidence>
<protein>
    <recommendedName>
        <fullName evidence="2">Outer membrane protein beta-barrel domain-containing protein</fullName>
    </recommendedName>
</protein>
<keyword evidence="1" id="KW-0732">Signal</keyword>